<gene>
    <name evidence="4" type="ORF">FZEAL_10296</name>
</gene>
<dbReference type="PRINTS" id="PR00080">
    <property type="entry name" value="SDRFAMILY"/>
</dbReference>
<dbReference type="InterPro" id="IPR036291">
    <property type="entry name" value="NAD(P)-bd_dom_sf"/>
</dbReference>
<evidence type="ECO:0000256" key="1">
    <source>
        <dbReference type="ARBA" id="ARBA00006484"/>
    </source>
</evidence>
<dbReference type="SUPFAM" id="SSF51735">
    <property type="entry name" value="NAD(P)-binding Rossmann-fold domains"/>
    <property type="match status" value="1"/>
</dbReference>
<dbReference type="Gene3D" id="3.40.50.720">
    <property type="entry name" value="NAD(P)-binding Rossmann-like Domain"/>
    <property type="match status" value="1"/>
</dbReference>
<keyword evidence="3" id="KW-0560">Oxidoreductase</keyword>
<dbReference type="AlphaFoldDB" id="A0A8H4U3N0"/>
<dbReference type="GO" id="GO:0016491">
    <property type="term" value="F:oxidoreductase activity"/>
    <property type="evidence" value="ECO:0007669"/>
    <property type="project" value="UniProtKB-KW"/>
</dbReference>
<evidence type="ECO:0000256" key="3">
    <source>
        <dbReference type="ARBA" id="ARBA00023002"/>
    </source>
</evidence>
<dbReference type="FunFam" id="3.40.50.720:FF:000084">
    <property type="entry name" value="Short-chain dehydrogenase reductase"/>
    <property type="match status" value="1"/>
</dbReference>
<proteinExistence type="inferred from homology"/>
<dbReference type="PANTHER" id="PTHR24321:SF12">
    <property type="entry name" value="SHORT-CHAIN DEHYDROGENASE_REDUCTASE FAMILY, PUTATIVE (AFU_ORTHOLOGUE AFUA_5G14340)-RELATED"/>
    <property type="match status" value="1"/>
</dbReference>
<dbReference type="Pfam" id="PF13561">
    <property type="entry name" value="adh_short_C2"/>
    <property type="match status" value="1"/>
</dbReference>
<keyword evidence="2" id="KW-0521">NADP</keyword>
<evidence type="ECO:0000313" key="5">
    <source>
        <dbReference type="Proteomes" id="UP000635477"/>
    </source>
</evidence>
<organism evidence="4 5">
    <name type="scientific">Fusarium zealandicum</name>
    <dbReference type="NCBI Taxonomy" id="1053134"/>
    <lineage>
        <taxon>Eukaryota</taxon>
        <taxon>Fungi</taxon>
        <taxon>Dikarya</taxon>
        <taxon>Ascomycota</taxon>
        <taxon>Pezizomycotina</taxon>
        <taxon>Sordariomycetes</taxon>
        <taxon>Hypocreomycetidae</taxon>
        <taxon>Hypocreales</taxon>
        <taxon>Nectriaceae</taxon>
        <taxon>Fusarium</taxon>
        <taxon>Fusarium staphyleae species complex</taxon>
    </lineage>
</organism>
<name>A0A8H4U3N0_9HYPO</name>
<reference evidence="4" key="1">
    <citation type="journal article" date="2020" name="BMC Genomics">
        <title>Correction to: Identification and distribution of gene clusters required for synthesis of sphingolipid metabolism inhibitors in diverse species of the filamentous fungus Fusarium.</title>
        <authorList>
            <person name="Kim H.S."/>
            <person name="Lohmar J.M."/>
            <person name="Busman M."/>
            <person name="Brown D.W."/>
            <person name="Naumann T.A."/>
            <person name="Divon H.H."/>
            <person name="Lysoe E."/>
            <person name="Uhlig S."/>
            <person name="Proctor R.H."/>
        </authorList>
    </citation>
    <scope>NUCLEOTIDE SEQUENCE</scope>
    <source>
        <strain evidence="4">NRRL 22465</strain>
    </source>
</reference>
<dbReference type="OrthoDB" id="5840532at2759"/>
<evidence type="ECO:0000313" key="4">
    <source>
        <dbReference type="EMBL" id="KAF4969102.1"/>
    </source>
</evidence>
<dbReference type="EMBL" id="JABEYC010001112">
    <property type="protein sequence ID" value="KAF4969102.1"/>
    <property type="molecule type" value="Genomic_DNA"/>
</dbReference>
<sequence length="263" mass="27701">MLSLLRGSAFITGAASGESGSVQGPHGITKLALADVNLKALQTSNAALKKQFPDVEILPLHLDVRDASGVREAIARTAAQFGRLDVAVNNAGIGGSGRLTHETDNEEWMRVLDVNLQGVYRCQKEELAVMVNQENLGPRDGRGRIVNVASMLGIVGPSNRHAHTAYSTSKHGVIGLTKADANSYGGVGIRINAICPGYVETPLLTKIMAQDPDSPLAADLARTPLKRLATMDEVGDSIVLLASPMNSFMQGASVICDGGFTTN</sequence>
<comment type="similarity">
    <text evidence="1">Belongs to the short-chain dehydrogenases/reductases (SDR) family.</text>
</comment>
<dbReference type="PANTHER" id="PTHR24321">
    <property type="entry name" value="DEHYDROGENASES, SHORT CHAIN"/>
    <property type="match status" value="1"/>
</dbReference>
<dbReference type="InterPro" id="IPR002347">
    <property type="entry name" value="SDR_fam"/>
</dbReference>
<dbReference type="CDD" id="cd05233">
    <property type="entry name" value="SDR_c"/>
    <property type="match status" value="1"/>
</dbReference>
<accession>A0A8H4U3N0</accession>
<evidence type="ECO:0000256" key="2">
    <source>
        <dbReference type="ARBA" id="ARBA00022857"/>
    </source>
</evidence>
<dbReference type="PRINTS" id="PR00081">
    <property type="entry name" value="GDHRDH"/>
</dbReference>
<keyword evidence="5" id="KW-1185">Reference proteome</keyword>
<comment type="caution">
    <text evidence="4">The sequence shown here is derived from an EMBL/GenBank/DDBJ whole genome shotgun (WGS) entry which is preliminary data.</text>
</comment>
<reference evidence="4" key="2">
    <citation type="submission" date="2020-05" db="EMBL/GenBank/DDBJ databases">
        <authorList>
            <person name="Kim H.-S."/>
            <person name="Proctor R.H."/>
            <person name="Brown D.W."/>
        </authorList>
    </citation>
    <scope>NUCLEOTIDE SEQUENCE</scope>
    <source>
        <strain evidence="4">NRRL 22465</strain>
    </source>
</reference>
<protein>
    <submittedName>
        <fullName evidence="4">Uncharacterized protein</fullName>
    </submittedName>
</protein>
<dbReference type="Proteomes" id="UP000635477">
    <property type="component" value="Unassembled WGS sequence"/>
</dbReference>